<name>A0A150JBM2_9EURY</name>
<organism evidence="2 4">
    <name type="scientific">Candidatus Methanofastidiosum methylothiophilum</name>
    <dbReference type="NCBI Taxonomy" id="1705564"/>
    <lineage>
        <taxon>Archaea</taxon>
        <taxon>Methanobacteriati</taxon>
        <taxon>Methanobacteriota</taxon>
        <taxon>Stenosarchaea group</taxon>
        <taxon>Candidatus Methanofastidiosia</taxon>
        <taxon>Candidatus Methanofastidiosales</taxon>
        <taxon>Candidatus Methanofastidiosaceae</taxon>
        <taxon>Candidatus Methanofastidiosum</taxon>
    </lineage>
</organism>
<feature type="transmembrane region" description="Helical" evidence="1">
    <location>
        <begin position="27"/>
        <end position="57"/>
    </location>
</feature>
<keyword evidence="1" id="KW-1133">Transmembrane helix</keyword>
<evidence type="ECO:0000313" key="3">
    <source>
        <dbReference type="EMBL" id="KYC58143.1"/>
    </source>
</evidence>
<evidence type="ECO:0000313" key="2">
    <source>
        <dbReference type="EMBL" id="KYC54478.1"/>
    </source>
</evidence>
<gene>
    <name evidence="2" type="ORF">AN188_01073</name>
    <name evidence="3" type="ORF">APG09_00647</name>
</gene>
<dbReference type="EMBL" id="LNJB01000013">
    <property type="protein sequence ID" value="KYC54478.1"/>
    <property type="molecule type" value="Genomic_DNA"/>
</dbReference>
<accession>A0A150JLJ2</accession>
<accession>A0A150JBM2</accession>
<evidence type="ECO:0000256" key="1">
    <source>
        <dbReference type="SAM" id="Phobius"/>
    </source>
</evidence>
<proteinExistence type="predicted"/>
<keyword evidence="1" id="KW-0472">Membrane</keyword>
<dbReference type="EMBL" id="LNJE01000005">
    <property type="protein sequence ID" value="KYC58143.1"/>
    <property type="molecule type" value="Genomic_DNA"/>
</dbReference>
<accession>A0A150JGI4</accession>
<dbReference type="Proteomes" id="UP000092420">
    <property type="component" value="Unassembled WGS sequence"/>
</dbReference>
<evidence type="ECO:0000313" key="4">
    <source>
        <dbReference type="Proteomes" id="UP000092420"/>
    </source>
</evidence>
<dbReference type="AlphaFoldDB" id="A0A150JBM2"/>
<comment type="caution">
    <text evidence="2">The sequence shown here is derived from an EMBL/GenBank/DDBJ whole genome shotgun (WGS) entry which is preliminary data.</text>
</comment>
<keyword evidence="1" id="KW-0812">Transmembrane</keyword>
<reference evidence="2 4" key="1">
    <citation type="journal article" date="2016" name="ISME J.">
        <title>Chasing the elusive Euryarchaeota class WSA2: genomes reveal a uniquely fastidious methyl-reducing methanogen.</title>
        <authorList>
            <person name="Nobu M.K."/>
            <person name="Narihiro T."/>
            <person name="Kuroda K."/>
            <person name="Mei R."/>
            <person name="Liu W.T."/>
        </authorList>
    </citation>
    <scope>NUCLEOTIDE SEQUENCE [LARGE SCALE GENOMIC DNA]</scope>
    <source>
        <strain evidence="2">ADurb1013_Bin02101</strain>
        <strain evidence="3">ADurb1213_Bin02801</strain>
    </source>
</reference>
<protein>
    <submittedName>
        <fullName evidence="2">Uncharacterized protein</fullName>
    </submittedName>
</protein>
<sequence length="71" mass="7610">MGKQSTTKKGQACSTGGCPLCTKEGMILALIGIIVAFLMPPPFGFIGFLIFGLSYFLPSIKKLKLNNSIEK</sequence>